<dbReference type="Gene3D" id="2.40.30.70">
    <property type="entry name" value="YaeB-like"/>
    <property type="match status" value="1"/>
</dbReference>
<dbReference type="Pfam" id="PF01980">
    <property type="entry name" value="TrmO_N"/>
    <property type="match status" value="1"/>
</dbReference>
<gene>
    <name evidence="4" type="primary">trmO_1</name>
    <name evidence="4" type="ORF">PDESU_00061</name>
</gene>
<dbReference type="Proteomes" id="UP000366872">
    <property type="component" value="Unassembled WGS sequence"/>
</dbReference>
<dbReference type="NCBIfam" id="TIGR00104">
    <property type="entry name" value="tRNA_TsaA"/>
    <property type="match status" value="1"/>
</dbReference>
<dbReference type="PROSITE" id="PS01318">
    <property type="entry name" value="TSAA_1"/>
    <property type="match status" value="1"/>
</dbReference>
<keyword evidence="4" id="KW-0808">Transferase</keyword>
<dbReference type="EMBL" id="CAAHFG010000001">
    <property type="protein sequence ID" value="VGO11517.1"/>
    <property type="molecule type" value="Genomic_DNA"/>
</dbReference>
<dbReference type="PROSITE" id="PS51668">
    <property type="entry name" value="TSAA_2"/>
    <property type="match status" value="1"/>
</dbReference>
<dbReference type="Gene3D" id="3.30.2310.10">
    <property type="entry name" value="YaeB-like"/>
    <property type="match status" value="1"/>
</dbReference>
<proteinExistence type="inferred from homology"/>
<evidence type="ECO:0000256" key="1">
    <source>
        <dbReference type="ARBA" id="ARBA00022691"/>
    </source>
</evidence>
<dbReference type="RefSeq" id="WP_136077269.1">
    <property type="nucleotide sequence ID" value="NZ_CAAHFG010000001.1"/>
</dbReference>
<dbReference type="PANTHER" id="PTHR12818">
    <property type="entry name" value="TRNA (ADENINE(37)-N6)-METHYLTRANSFERASE"/>
    <property type="match status" value="1"/>
</dbReference>
<organism evidence="4 5">
    <name type="scientific">Pontiella desulfatans</name>
    <dbReference type="NCBI Taxonomy" id="2750659"/>
    <lineage>
        <taxon>Bacteria</taxon>
        <taxon>Pseudomonadati</taxon>
        <taxon>Kiritimatiellota</taxon>
        <taxon>Kiritimatiellia</taxon>
        <taxon>Kiritimatiellales</taxon>
        <taxon>Pontiellaceae</taxon>
        <taxon>Pontiella</taxon>
    </lineage>
</organism>
<evidence type="ECO:0000313" key="5">
    <source>
        <dbReference type="Proteomes" id="UP000366872"/>
    </source>
</evidence>
<comment type="similarity">
    <text evidence="2">Belongs to the tRNA methyltransferase O family.</text>
</comment>
<keyword evidence="5" id="KW-1185">Reference proteome</keyword>
<dbReference type="CDD" id="cd09281">
    <property type="entry name" value="UPF0066"/>
    <property type="match status" value="1"/>
</dbReference>
<keyword evidence="1" id="KW-0949">S-adenosyl-L-methionine</keyword>
<dbReference type="SUPFAM" id="SSF118196">
    <property type="entry name" value="YaeB-like"/>
    <property type="match status" value="1"/>
</dbReference>
<evidence type="ECO:0000259" key="3">
    <source>
        <dbReference type="PROSITE" id="PS51668"/>
    </source>
</evidence>
<dbReference type="InterPro" id="IPR041369">
    <property type="entry name" value="TrmO_C"/>
</dbReference>
<dbReference type="AlphaFoldDB" id="A0A6C2TVF7"/>
<sequence>MDSFEFKPVGIIRSCYTDKFGIPRQPGLVKSATATLELLPPYNQPEALRGIEAFSHLWIVFVFHQSARDQWKATVRPPRLGGNERVGVFASRSNFRPNPIGLSVAELIRVEGTTLRLGGGDFLDGTPVLDIKPYIPYGDSLPEAQGAFAGAAPEPTNAVRFSPEVEARFADLENGKRPALRQLIADMLSYNPRPSYQPDDPARVFGTHVFDLEVKWTQAENQVTVVEVKKGAPGP</sequence>
<dbReference type="InterPro" id="IPR023370">
    <property type="entry name" value="TrmO-like_N"/>
</dbReference>
<evidence type="ECO:0000313" key="4">
    <source>
        <dbReference type="EMBL" id="VGO11517.1"/>
    </source>
</evidence>
<accession>A0A6C2TVF7</accession>
<dbReference type="Pfam" id="PF18389">
    <property type="entry name" value="TrmO_C"/>
    <property type="match status" value="1"/>
</dbReference>
<evidence type="ECO:0000256" key="2">
    <source>
        <dbReference type="ARBA" id="ARBA00033753"/>
    </source>
</evidence>
<dbReference type="GO" id="GO:0089715">
    <property type="term" value="F:tRNA (L-threonylcarbamoyladenosine(37)-C2) methyltransferase activity"/>
    <property type="evidence" value="ECO:0007669"/>
    <property type="project" value="TreeGrafter"/>
</dbReference>
<dbReference type="FunFam" id="2.40.30.70:FF:000001">
    <property type="entry name" value="tRNA (N6-threonylcarbamoyladenosine(37)-N6)-methyltransferase TrmO"/>
    <property type="match status" value="1"/>
</dbReference>
<dbReference type="GO" id="GO:0032259">
    <property type="term" value="P:methylation"/>
    <property type="evidence" value="ECO:0007669"/>
    <property type="project" value="UniProtKB-KW"/>
</dbReference>
<keyword evidence="4" id="KW-0489">Methyltransferase</keyword>
<dbReference type="InterPro" id="IPR040372">
    <property type="entry name" value="YaeB-like"/>
</dbReference>
<dbReference type="InterPro" id="IPR036413">
    <property type="entry name" value="YaeB-like_sf"/>
</dbReference>
<feature type="domain" description="TsaA-like" evidence="3">
    <location>
        <begin position="6"/>
        <end position="143"/>
    </location>
</feature>
<name>A0A6C2TVF7_PONDE</name>
<dbReference type="InterPro" id="IPR036414">
    <property type="entry name" value="YaeB_N_sf"/>
</dbReference>
<dbReference type="InterPro" id="IPR023368">
    <property type="entry name" value="UPF0066_cons_site"/>
</dbReference>
<reference evidence="4 5" key="1">
    <citation type="submission" date="2019-04" db="EMBL/GenBank/DDBJ databases">
        <authorList>
            <person name="Van Vliet M D."/>
        </authorList>
    </citation>
    <scope>NUCLEOTIDE SEQUENCE [LARGE SCALE GENOMIC DNA]</scope>
    <source>
        <strain evidence="4 5">F1</strain>
    </source>
</reference>
<protein>
    <submittedName>
        <fullName evidence="4">tRNA (Adenine(37)-N6)-methyltransferase</fullName>
    </submittedName>
</protein>
<dbReference type="PANTHER" id="PTHR12818:SF0">
    <property type="entry name" value="TRNA (ADENINE(37)-N6)-METHYLTRANSFERASE"/>
    <property type="match status" value="1"/>
</dbReference>